<dbReference type="GO" id="GO:0003677">
    <property type="term" value="F:DNA binding"/>
    <property type="evidence" value="ECO:0007669"/>
    <property type="project" value="UniProtKB-UniRule"/>
</dbReference>
<evidence type="ECO:0000256" key="2">
    <source>
        <dbReference type="PROSITE-ProRule" id="PRU00335"/>
    </source>
</evidence>
<dbReference type="InterPro" id="IPR001647">
    <property type="entry name" value="HTH_TetR"/>
</dbReference>
<dbReference type="InterPro" id="IPR009057">
    <property type="entry name" value="Homeodomain-like_sf"/>
</dbReference>
<reference evidence="4" key="2">
    <citation type="journal article" date="2021" name="PeerJ">
        <title>Extensive microbial diversity within the chicken gut microbiome revealed by metagenomics and culture.</title>
        <authorList>
            <person name="Gilroy R."/>
            <person name="Ravi A."/>
            <person name="Getino M."/>
            <person name="Pursley I."/>
            <person name="Horton D.L."/>
            <person name="Alikhan N.F."/>
            <person name="Baker D."/>
            <person name="Gharbi K."/>
            <person name="Hall N."/>
            <person name="Watson M."/>
            <person name="Adriaenssens E.M."/>
            <person name="Foster-Nyarko E."/>
            <person name="Jarju S."/>
            <person name="Secka A."/>
            <person name="Antonio M."/>
            <person name="Oren A."/>
            <person name="Chaudhuri R.R."/>
            <person name="La Ragione R."/>
            <person name="Hildebrand F."/>
            <person name="Pallen M.J."/>
        </authorList>
    </citation>
    <scope>NUCLEOTIDE SEQUENCE</scope>
    <source>
        <strain evidence="4">1748</strain>
    </source>
</reference>
<proteinExistence type="predicted"/>
<feature type="domain" description="HTH tetR-type" evidence="3">
    <location>
        <begin position="9"/>
        <end position="69"/>
    </location>
</feature>
<dbReference type="PROSITE" id="PS50977">
    <property type="entry name" value="HTH_TETR_2"/>
    <property type="match status" value="1"/>
</dbReference>
<comment type="caution">
    <text evidence="4">The sequence shown here is derived from an EMBL/GenBank/DDBJ whole genome shotgun (WGS) entry which is preliminary data.</text>
</comment>
<keyword evidence="1 2" id="KW-0238">DNA-binding</keyword>
<dbReference type="SUPFAM" id="SSF46689">
    <property type="entry name" value="Homeodomain-like"/>
    <property type="match status" value="1"/>
</dbReference>
<evidence type="ECO:0000313" key="4">
    <source>
        <dbReference type="EMBL" id="MBO8414111.1"/>
    </source>
</evidence>
<dbReference type="Gene3D" id="1.10.357.10">
    <property type="entry name" value="Tetracycline Repressor, domain 2"/>
    <property type="match status" value="1"/>
</dbReference>
<evidence type="ECO:0000259" key="3">
    <source>
        <dbReference type="PROSITE" id="PS50977"/>
    </source>
</evidence>
<name>A0A9D9GRC4_9BACL</name>
<evidence type="ECO:0000313" key="5">
    <source>
        <dbReference type="Proteomes" id="UP000823629"/>
    </source>
</evidence>
<sequence>MDAKKNNEVSTEIYFYQLLKEMLKTTQLTHITVSELTKQANVYRQTFYYHFKDIYDLVSKMFMYELSQIVGKYSDASFWSLIQAVISYALENKTVLLNTIYCIDLSIVRTYTLKGMYYLIDLATRASEKHFSVDLSEEIHHELVNMLSQYLSGEILDWFASGMNTFDEKRAEIISHLVEFTLSSGLLSLADYEKRRNKQ</sequence>
<organism evidence="4 5">
    <name type="scientific">Candidatus Scatoplasma merdavium</name>
    <dbReference type="NCBI Taxonomy" id="2840932"/>
    <lineage>
        <taxon>Bacteria</taxon>
        <taxon>Bacillati</taxon>
        <taxon>Bacillota</taxon>
        <taxon>Bacilli</taxon>
        <taxon>Bacillales</taxon>
        <taxon>Candidatus Scatoplasma</taxon>
    </lineage>
</organism>
<evidence type="ECO:0000256" key="1">
    <source>
        <dbReference type="ARBA" id="ARBA00023125"/>
    </source>
</evidence>
<accession>A0A9D9GRC4</accession>
<gene>
    <name evidence="4" type="ORF">IAC78_01340</name>
</gene>
<feature type="DNA-binding region" description="H-T-H motif" evidence="2">
    <location>
        <begin position="32"/>
        <end position="51"/>
    </location>
</feature>
<dbReference type="Proteomes" id="UP000823629">
    <property type="component" value="Unassembled WGS sequence"/>
</dbReference>
<dbReference type="EMBL" id="JADING010000039">
    <property type="protein sequence ID" value="MBO8414111.1"/>
    <property type="molecule type" value="Genomic_DNA"/>
</dbReference>
<protein>
    <recommendedName>
        <fullName evidence="3">HTH tetR-type domain-containing protein</fullName>
    </recommendedName>
</protein>
<reference evidence="4" key="1">
    <citation type="submission" date="2020-10" db="EMBL/GenBank/DDBJ databases">
        <authorList>
            <person name="Gilroy R."/>
        </authorList>
    </citation>
    <scope>NUCLEOTIDE SEQUENCE</scope>
    <source>
        <strain evidence="4">1748</strain>
    </source>
</reference>
<dbReference type="AlphaFoldDB" id="A0A9D9GRC4"/>